<evidence type="ECO:0000313" key="8">
    <source>
        <dbReference type="EMBL" id="MEA3572020.1"/>
    </source>
</evidence>
<dbReference type="InterPro" id="IPR001020">
    <property type="entry name" value="PTS_HPr_His_P_site"/>
</dbReference>
<dbReference type="PRINTS" id="PR00107">
    <property type="entry name" value="PHOSPHOCPHPR"/>
</dbReference>
<dbReference type="EMBL" id="JAYERP010000001">
    <property type="protein sequence ID" value="MEA3572020.1"/>
    <property type="molecule type" value="Genomic_DNA"/>
</dbReference>
<feature type="domain" description="HPr" evidence="7">
    <location>
        <begin position="1"/>
        <end position="88"/>
    </location>
</feature>
<organism evidence="8 9">
    <name type="scientific">Paenibacillus phoenicis</name>
    <dbReference type="NCBI Taxonomy" id="554117"/>
    <lineage>
        <taxon>Bacteria</taxon>
        <taxon>Bacillati</taxon>
        <taxon>Bacillota</taxon>
        <taxon>Bacilli</taxon>
        <taxon>Bacillales</taxon>
        <taxon>Paenibacillaceae</taxon>
        <taxon>Paenibacillus</taxon>
    </lineage>
</organism>
<evidence type="ECO:0000256" key="2">
    <source>
        <dbReference type="ARBA" id="ARBA00004496"/>
    </source>
</evidence>
<proteinExistence type="predicted"/>
<dbReference type="PROSITE" id="PS51350">
    <property type="entry name" value="PTS_HPR_DOM"/>
    <property type="match status" value="1"/>
</dbReference>
<dbReference type="SUPFAM" id="SSF55594">
    <property type="entry name" value="HPr-like"/>
    <property type="match status" value="1"/>
</dbReference>
<comment type="caution">
    <text evidence="8">The sequence shown here is derived from an EMBL/GenBank/DDBJ whole genome shotgun (WGS) entry which is preliminary data.</text>
</comment>
<dbReference type="RefSeq" id="WP_009224955.1">
    <property type="nucleotide sequence ID" value="NZ_CBCSKM010000002.1"/>
</dbReference>
<dbReference type="PROSITE" id="PS00369">
    <property type="entry name" value="PTS_HPR_HIS"/>
    <property type="match status" value="1"/>
</dbReference>
<evidence type="ECO:0000256" key="1">
    <source>
        <dbReference type="ARBA" id="ARBA00003681"/>
    </source>
</evidence>
<protein>
    <recommendedName>
        <fullName evidence="3">Phosphocarrier protein HPr</fullName>
    </recommendedName>
</protein>
<dbReference type="NCBIfam" id="NF010352">
    <property type="entry name" value="PRK13780.1"/>
    <property type="match status" value="1"/>
</dbReference>
<dbReference type="Pfam" id="PF00381">
    <property type="entry name" value="PTS-HPr"/>
    <property type="match status" value="1"/>
</dbReference>
<evidence type="ECO:0000256" key="5">
    <source>
        <dbReference type="ARBA" id="ARBA00022597"/>
    </source>
</evidence>
<dbReference type="PANTHER" id="PTHR33705:SF2">
    <property type="entry name" value="PHOSPHOCARRIER PROTEIN NPR"/>
    <property type="match status" value="1"/>
</dbReference>
<dbReference type="Proteomes" id="UP001292216">
    <property type="component" value="Unassembled WGS sequence"/>
</dbReference>
<keyword evidence="5" id="KW-0813">Transport</keyword>
<comment type="function">
    <text evidence="1">General (non sugar-specific) component of the phosphoenolpyruvate-dependent sugar phosphotransferase system (sugar PTS). This major carbohydrate active-transport system catalyzes the phosphorylation of incoming sugar substrates concomitantly with their translocation across the cell membrane. The phosphoryl group from phosphoenolpyruvate (PEP) is transferred to the phosphoryl carrier protein HPr by enzyme I. Phospho-HPr then transfers it to the PTS EIIA domain.</text>
</comment>
<keyword evidence="6" id="KW-0598">Phosphotransferase system</keyword>
<sequence>MVNETFVVTEESGIHARPASVLVQHASKFKSDIRLEYDGKTVNLKSIVGVMSLGIEYGHRFTITSSGEDEEEAIAALRGVIIREGLGQ</sequence>
<evidence type="ECO:0000256" key="4">
    <source>
        <dbReference type="ARBA" id="ARBA00022490"/>
    </source>
</evidence>
<dbReference type="InterPro" id="IPR000032">
    <property type="entry name" value="HPr-like"/>
</dbReference>
<dbReference type="CDD" id="cd00367">
    <property type="entry name" value="PTS-HPr_like"/>
    <property type="match status" value="1"/>
</dbReference>
<dbReference type="PROSITE" id="PS00589">
    <property type="entry name" value="PTS_HPR_SER"/>
    <property type="match status" value="1"/>
</dbReference>
<evidence type="ECO:0000256" key="6">
    <source>
        <dbReference type="ARBA" id="ARBA00022683"/>
    </source>
</evidence>
<keyword evidence="5" id="KW-0762">Sugar transport</keyword>
<evidence type="ECO:0000256" key="3">
    <source>
        <dbReference type="ARBA" id="ARBA00020422"/>
    </source>
</evidence>
<comment type="subcellular location">
    <subcellularLocation>
        <location evidence="2">Cytoplasm</location>
    </subcellularLocation>
</comment>
<name>A0ABU5PQ27_9BACL</name>
<gene>
    <name evidence="8" type="ORF">U9M73_19005</name>
</gene>
<dbReference type="NCBIfam" id="TIGR01003">
    <property type="entry name" value="PTS_HPr_family"/>
    <property type="match status" value="1"/>
</dbReference>
<accession>A0ABU5PQ27</accession>
<dbReference type="InterPro" id="IPR002114">
    <property type="entry name" value="PTS_HPr_Ser_P_site"/>
</dbReference>
<evidence type="ECO:0000259" key="7">
    <source>
        <dbReference type="PROSITE" id="PS51350"/>
    </source>
</evidence>
<dbReference type="PANTHER" id="PTHR33705">
    <property type="entry name" value="PHOSPHOCARRIER PROTEIN HPR"/>
    <property type="match status" value="1"/>
</dbReference>
<keyword evidence="9" id="KW-1185">Reference proteome</keyword>
<dbReference type="Gene3D" id="3.30.1340.10">
    <property type="entry name" value="HPr-like"/>
    <property type="match status" value="1"/>
</dbReference>
<dbReference type="InterPro" id="IPR050399">
    <property type="entry name" value="HPr"/>
</dbReference>
<evidence type="ECO:0000313" key="9">
    <source>
        <dbReference type="Proteomes" id="UP001292216"/>
    </source>
</evidence>
<dbReference type="InterPro" id="IPR035895">
    <property type="entry name" value="HPr-like_sf"/>
</dbReference>
<keyword evidence="4" id="KW-0963">Cytoplasm</keyword>
<reference evidence="8 9" key="1">
    <citation type="submission" date="2023-12" db="EMBL/GenBank/DDBJ databases">
        <title>Whole genome sequencing of Paenibacillus phoenicis isolated from the Phoenix Mars Lander spacecraft assembly facility.</title>
        <authorList>
            <person name="Garcia A."/>
            <person name="Venkateswaran K."/>
        </authorList>
    </citation>
    <scope>NUCLEOTIDE SEQUENCE [LARGE SCALE GENOMIC DNA]</scope>
    <source>
        <strain evidence="8 9">3PO2SA</strain>
    </source>
</reference>